<keyword evidence="1 2" id="KW-0732">Signal</keyword>
<gene>
    <name evidence="4" type="ORF">B2M20_01805</name>
</gene>
<organism evidence="4 5">
    <name type="scientific">Nitrobacter vulgaris</name>
    <dbReference type="NCBI Taxonomy" id="29421"/>
    <lineage>
        <taxon>Bacteria</taxon>
        <taxon>Pseudomonadati</taxon>
        <taxon>Pseudomonadota</taxon>
        <taxon>Alphaproteobacteria</taxon>
        <taxon>Hyphomicrobiales</taxon>
        <taxon>Nitrobacteraceae</taxon>
        <taxon>Nitrobacter</taxon>
    </lineage>
</organism>
<dbReference type="OrthoDB" id="8446360at2"/>
<dbReference type="STRING" id="29421.B2M20_01805"/>
<evidence type="ECO:0000256" key="1">
    <source>
        <dbReference type="ARBA" id="ARBA00022729"/>
    </source>
</evidence>
<accession>A0A1V4I2Z9</accession>
<sequence>MAAPVSLDKIDGGSTPMWRKRRPVLVVVAMLMAYGPAASAQDASALKKNMIGQWELSTTERSKTCVVTLRGETSPQGFKVDLEPGCAASLPFTKDIAAWTVAGLDIVRLQTATGEPVVDFTEVESGILEGRRENEGIYILQNLAEARSLARSMDQMIGDWTFVRGNGKPICGITLTNTEVPPDNFQAFLKPKCDEAIANLKPEVWRLERGEILLMSASGETWHFQADDNAQWRLVPDSTDPLILMRQ</sequence>
<evidence type="ECO:0000313" key="4">
    <source>
        <dbReference type="EMBL" id="OPH84494.1"/>
    </source>
</evidence>
<dbReference type="AlphaFoldDB" id="A0A1V4I2Z9"/>
<dbReference type="Pfam" id="PF02974">
    <property type="entry name" value="Inh"/>
    <property type="match status" value="2"/>
</dbReference>
<comment type="caution">
    <text evidence="4">The sequence shown here is derived from an EMBL/GenBank/DDBJ whole genome shotgun (WGS) entry which is preliminary data.</text>
</comment>
<name>A0A1V4I2Z9_NITVU</name>
<dbReference type="EMBL" id="MWPQ01000004">
    <property type="protein sequence ID" value="OPH84494.1"/>
    <property type="molecule type" value="Genomic_DNA"/>
</dbReference>
<reference evidence="4 5" key="1">
    <citation type="submission" date="2017-02" db="EMBL/GenBank/DDBJ databases">
        <title>Genome sequence of the nitrite-oxidizing bacterium Nitrobacter vulgaris strain Ab1.</title>
        <authorList>
            <person name="Mellbye B.L."/>
            <person name="Davis E.W."/>
            <person name="Spieck E."/>
            <person name="Chang J.H."/>
            <person name="Bottomley P.J."/>
            <person name="Sayavedra-Soto L.A."/>
        </authorList>
    </citation>
    <scope>NUCLEOTIDE SEQUENCE [LARGE SCALE GENOMIC DNA]</scope>
    <source>
        <strain evidence="4 5">Ab1</strain>
    </source>
</reference>
<dbReference type="GO" id="GO:0004866">
    <property type="term" value="F:endopeptidase inhibitor activity"/>
    <property type="evidence" value="ECO:0007669"/>
    <property type="project" value="InterPro"/>
</dbReference>
<evidence type="ECO:0000259" key="3">
    <source>
        <dbReference type="Pfam" id="PF02974"/>
    </source>
</evidence>
<dbReference type="Gene3D" id="2.40.128.10">
    <property type="match status" value="2"/>
</dbReference>
<dbReference type="Proteomes" id="UP000189940">
    <property type="component" value="Unassembled WGS sequence"/>
</dbReference>
<keyword evidence="5" id="KW-1185">Reference proteome</keyword>
<dbReference type="InterPro" id="IPR016085">
    <property type="entry name" value="Protease_inh_B-barrel_dom"/>
</dbReference>
<proteinExistence type="predicted"/>
<dbReference type="RefSeq" id="WP_079445387.1">
    <property type="nucleotide sequence ID" value="NZ_MWPQ01000004.1"/>
</dbReference>
<protein>
    <submittedName>
        <fullName evidence="4">Peptidase</fullName>
    </submittedName>
</protein>
<dbReference type="SUPFAM" id="SSF50882">
    <property type="entry name" value="beta-Barrel protease inhibitors"/>
    <property type="match status" value="2"/>
</dbReference>
<evidence type="ECO:0000313" key="5">
    <source>
        <dbReference type="Proteomes" id="UP000189940"/>
    </source>
</evidence>
<feature type="domain" description="Alkaline proteinase inhibitor/ Outer membrane lipoprotein Omp19" evidence="3">
    <location>
        <begin position="47"/>
        <end position="139"/>
    </location>
</feature>
<evidence type="ECO:0000256" key="2">
    <source>
        <dbReference type="SAM" id="SignalP"/>
    </source>
</evidence>
<feature type="domain" description="Alkaline proteinase inhibitor/ Outer membrane lipoprotein Omp19" evidence="3">
    <location>
        <begin position="153"/>
        <end position="246"/>
    </location>
</feature>
<dbReference type="InterPro" id="IPR021140">
    <property type="entry name" value="Inh/Omp19"/>
</dbReference>
<feature type="chain" id="PRO_5012415072" evidence="2">
    <location>
        <begin position="41"/>
        <end position="247"/>
    </location>
</feature>
<feature type="signal peptide" evidence="2">
    <location>
        <begin position="1"/>
        <end position="40"/>
    </location>
</feature>